<dbReference type="PANTHER" id="PTHR11161">
    <property type="entry name" value="O-ACYLTRANSFERASE"/>
    <property type="match status" value="1"/>
</dbReference>
<name>A0A2S2NRB5_SCHGA</name>
<feature type="domain" description="Acyltransferase 3" evidence="2">
    <location>
        <begin position="2"/>
        <end position="205"/>
    </location>
</feature>
<dbReference type="GO" id="GO:0016747">
    <property type="term" value="F:acyltransferase activity, transferring groups other than amino-acyl groups"/>
    <property type="evidence" value="ECO:0007669"/>
    <property type="project" value="InterPro"/>
</dbReference>
<evidence type="ECO:0000313" key="3">
    <source>
        <dbReference type="EMBL" id="MBY19719.1"/>
    </source>
</evidence>
<feature type="transmembrane region" description="Helical" evidence="1">
    <location>
        <begin position="84"/>
        <end position="102"/>
    </location>
</feature>
<proteinExistence type="predicted"/>
<keyword evidence="1" id="KW-0472">Membrane</keyword>
<dbReference type="EMBL" id="GGMR01007100">
    <property type="protein sequence ID" value="MBY19719.1"/>
    <property type="molecule type" value="Transcribed_RNA"/>
</dbReference>
<keyword evidence="1" id="KW-0812">Transmembrane</keyword>
<feature type="transmembrane region" description="Helical" evidence="1">
    <location>
        <begin position="188"/>
        <end position="206"/>
    </location>
</feature>
<feature type="transmembrane region" description="Helical" evidence="1">
    <location>
        <begin position="114"/>
        <end position="136"/>
    </location>
</feature>
<accession>A0A2S2NRB5</accession>
<reference evidence="3" key="1">
    <citation type="submission" date="2018-04" db="EMBL/GenBank/DDBJ databases">
        <title>Transcriptome of Schizaphis graminum biotype I.</title>
        <authorList>
            <person name="Scully E.D."/>
            <person name="Geib S.M."/>
            <person name="Palmer N.A."/>
            <person name="Koch K."/>
            <person name="Bradshaw J."/>
            <person name="Heng-Moss T."/>
            <person name="Sarath G."/>
        </authorList>
    </citation>
    <scope>NUCLEOTIDE SEQUENCE</scope>
</reference>
<gene>
    <name evidence="3" type="primary">nrf-6_5</name>
    <name evidence="3" type="ORF">g.60664</name>
</gene>
<protein>
    <submittedName>
        <fullName evidence="3">Nose resistant to fluoxetine protein 6</fullName>
    </submittedName>
</protein>
<dbReference type="Pfam" id="PF01757">
    <property type="entry name" value="Acyl_transf_3"/>
    <property type="match status" value="1"/>
</dbReference>
<sequence>MVHAWYLACDMHFFIVGIFLTYIVWRWNKAGIVIYGILFAISIYIPAKSIYDNKQWGVMPYFHGNIKNLRTTEHFQKVYIKSHYRITTYFVGLAAAFIYLRIKQSKFKFSSESRIIGFITCLLLHIACYIVTGYLYLPSLTYNPWNHIIYFTFQRIVYSLTISYLLVVSSLSNFGFISSFIECKLFTVISRLSYVLYLTHFIVQLQSIGQIRQPQYGNFWTLYWEINADLITALSYSIFFNLIVEAPCRKIFKELMNVFLKAEKESDSIES</sequence>
<feature type="transmembrane region" description="Helical" evidence="1">
    <location>
        <begin position="226"/>
        <end position="244"/>
    </location>
</feature>
<dbReference type="InterPro" id="IPR052728">
    <property type="entry name" value="O2_lipid_transport_reg"/>
</dbReference>
<evidence type="ECO:0000256" key="1">
    <source>
        <dbReference type="SAM" id="Phobius"/>
    </source>
</evidence>
<dbReference type="AlphaFoldDB" id="A0A2S2NRB5"/>
<evidence type="ECO:0000259" key="2">
    <source>
        <dbReference type="Pfam" id="PF01757"/>
    </source>
</evidence>
<dbReference type="PANTHER" id="PTHR11161:SF71">
    <property type="entry name" value="NOSE RESISTANT-TO-FLUOXETINE PROTEIN N-TERMINAL DOMAIN-CONTAINING PROTEIN"/>
    <property type="match status" value="1"/>
</dbReference>
<feature type="transmembrane region" description="Helical" evidence="1">
    <location>
        <begin position="32"/>
        <end position="51"/>
    </location>
</feature>
<feature type="transmembrane region" description="Helical" evidence="1">
    <location>
        <begin position="156"/>
        <end position="176"/>
    </location>
</feature>
<feature type="transmembrane region" description="Helical" evidence="1">
    <location>
        <begin position="6"/>
        <end position="25"/>
    </location>
</feature>
<keyword evidence="1" id="KW-1133">Transmembrane helix</keyword>
<organism evidence="3">
    <name type="scientific">Schizaphis graminum</name>
    <name type="common">Green bug aphid</name>
    <dbReference type="NCBI Taxonomy" id="13262"/>
    <lineage>
        <taxon>Eukaryota</taxon>
        <taxon>Metazoa</taxon>
        <taxon>Ecdysozoa</taxon>
        <taxon>Arthropoda</taxon>
        <taxon>Hexapoda</taxon>
        <taxon>Insecta</taxon>
        <taxon>Pterygota</taxon>
        <taxon>Neoptera</taxon>
        <taxon>Paraneoptera</taxon>
        <taxon>Hemiptera</taxon>
        <taxon>Sternorrhyncha</taxon>
        <taxon>Aphidomorpha</taxon>
        <taxon>Aphidoidea</taxon>
        <taxon>Aphididae</taxon>
        <taxon>Aphidini</taxon>
        <taxon>Schizaphis</taxon>
    </lineage>
</organism>
<dbReference type="InterPro" id="IPR002656">
    <property type="entry name" value="Acyl_transf_3_dom"/>
</dbReference>